<dbReference type="PANTHER" id="PTHR30518:SF2">
    <property type="entry name" value="ENDOLYTIC MUREIN TRANSGLYCOSYLASE"/>
    <property type="match status" value="1"/>
</dbReference>
<dbReference type="GO" id="GO:0071555">
    <property type="term" value="P:cell wall organization"/>
    <property type="evidence" value="ECO:0007669"/>
    <property type="project" value="UniProtKB-KW"/>
</dbReference>
<evidence type="ECO:0000256" key="3">
    <source>
        <dbReference type="ARBA" id="ARBA00022989"/>
    </source>
</evidence>
<evidence type="ECO:0000256" key="1">
    <source>
        <dbReference type="ARBA" id="ARBA00022475"/>
    </source>
</evidence>
<keyword evidence="1 7" id="KW-1003">Cell membrane</keyword>
<dbReference type="NCBIfam" id="TIGR00247">
    <property type="entry name" value="endolytic transglycosylase MltG"/>
    <property type="match status" value="1"/>
</dbReference>
<evidence type="ECO:0000256" key="4">
    <source>
        <dbReference type="ARBA" id="ARBA00023136"/>
    </source>
</evidence>
<comment type="catalytic activity">
    <reaction evidence="7">
        <text>a peptidoglycan chain = a peptidoglycan chain with N-acetyl-1,6-anhydromuramyl-[peptide] at the reducing end + a peptidoglycan chain with N-acetylglucosamine at the non-reducing end.</text>
        <dbReference type="EC" id="4.2.2.29"/>
    </reaction>
</comment>
<evidence type="ECO:0000256" key="7">
    <source>
        <dbReference type="HAMAP-Rule" id="MF_02065"/>
    </source>
</evidence>
<sequence length="374" mass="41396">MTESPSATWHRAHGWIGKVLLVLLLLTAVAAAFAWRDYQHFASTPLPIGNDEVIFEVKKGDSLRTVVRRLARMGLTENWRQPWWQALAVETDVIRRLQVGEYALGHGVTPRSLLDKFARGRVVQHQFTIIEGWTFGQLRRALADVEGITHTLADQSDEMIMAALDAEGQHPEGWFLPETYAFTRGVTDLALLKRAHLAMKAELQAAWAKRSEATAVETPYQALILASIIEKETGKASERPEIAGVFSRRLRLGMRLQTDPTVIYGLGSAFDGNLRRRDLQADTPYNTYTREGLPPTPIALPGRDSIAAAISPADGRTLYFVSRGDGSHQFSENYRDHVNAVRRYQLGARRQVLQAESTGPAGDAGAGDDDASTP</sequence>
<keyword evidence="2 7" id="KW-0812">Transmembrane</keyword>
<proteinExistence type="inferred from homology"/>
<protein>
    <recommendedName>
        <fullName evidence="7">Endolytic murein transglycosylase</fullName>
        <ecNumber evidence="7">4.2.2.29</ecNumber>
    </recommendedName>
    <alternativeName>
        <fullName evidence="7">Peptidoglycan lytic transglycosylase</fullName>
    </alternativeName>
    <alternativeName>
        <fullName evidence="7">Peptidoglycan polymerization terminase</fullName>
    </alternativeName>
</protein>
<feature type="region of interest" description="Disordered" evidence="8">
    <location>
        <begin position="354"/>
        <end position="374"/>
    </location>
</feature>
<keyword evidence="3 7" id="KW-1133">Transmembrane helix</keyword>
<dbReference type="Gene3D" id="3.30.1490.480">
    <property type="entry name" value="Endolytic murein transglycosylase"/>
    <property type="match status" value="1"/>
</dbReference>
<comment type="function">
    <text evidence="7">Functions as a peptidoglycan terminase that cleaves nascent peptidoglycan strands endolytically to terminate their elongation.</text>
</comment>
<keyword evidence="7" id="KW-0997">Cell inner membrane</keyword>
<dbReference type="RefSeq" id="WP_123523028.1">
    <property type="nucleotide sequence ID" value="NZ_JBHLWF010000014.1"/>
</dbReference>
<evidence type="ECO:0000256" key="8">
    <source>
        <dbReference type="SAM" id="MobiDB-lite"/>
    </source>
</evidence>
<keyword evidence="6 7" id="KW-0961">Cell wall biogenesis/degradation</keyword>
<accession>A0A4V2UVY7</accession>
<dbReference type="InterPro" id="IPR003770">
    <property type="entry name" value="MLTG-like"/>
</dbReference>
<organism evidence="9 10">
    <name type="scientific">Pseudofulvimonas gallinarii</name>
    <dbReference type="NCBI Taxonomy" id="634155"/>
    <lineage>
        <taxon>Bacteria</taxon>
        <taxon>Pseudomonadati</taxon>
        <taxon>Pseudomonadota</taxon>
        <taxon>Gammaproteobacteria</taxon>
        <taxon>Lysobacterales</taxon>
        <taxon>Rhodanobacteraceae</taxon>
        <taxon>Pseudofulvimonas</taxon>
    </lineage>
</organism>
<keyword evidence="10" id="KW-1185">Reference proteome</keyword>
<reference evidence="9 10" key="1">
    <citation type="submission" date="2019-03" db="EMBL/GenBank/DDBJ databases">
        <title>Genomic Encyclopedia of Type Strains, Phase IV (KMG-IV): sequencing the most valuable type-strain genomes for metagenomic binning, comparative biology and taxonomic classification.</title>
        <authorList>
            <person name="Goeker M."/>
        </authorList>
    </citation>
    <scope>NUCLEOTIDE SEQUENCE [LARGE SCALE GENOMIC DNA]</scope>
    <source>
        <strain evidence="9 10">DSM 21944</strain>
    </source>
</reference>
<dbReference type="Proteomes" id="UP000294599">
    <property type="component" value="Unassembled WGS sequence"/>
</dbReference>
<evidence type="ECO:0000313" key="9">
    <source>
        <dbReference type="EMBL" id="TCS97557.1"/>
    </source>
</evidence>
<keyword evidence="4 7" id="KW-0472">Membrane</keyword>
<evidence type="ECO:0000256" key="6">
    <source>
        <dbReference type="ARBA" id="ARBA00023316"/>
    </source>
</evidence>
<dbReference type="EMBL" id="SMAF01000012">
    <property type="protein sequence ID" value="TCS97557.1"/>
    <property type="molecule type" value="Genomic_DNA"/>
</dbReference>
<dbReference type="OrthoDB" id="9814591at2"/>
<feature type="site" description="Important for catalytic activity" evidence="7">
    <location>
        <position position="232"/>
    </location>
</feature>
<dbReference type="Gene3D" id="3.30.160.60">
    <property type="entry name" value="Classic Zinc Finger"/>
    <property type="match status" value="1"/>
</dbReference>
<evidence type="ECO:0000256" key="5">
    <source>
        <dbReference type="ARBA" id="ARBA00023239"/>
    </source>
</evidence>
<evidence type="ECO:0000256" key="2">
    <source>
        <dbReference type="ARBA" id="ARBA00022692"/>
    </source>
</evidence>
<comment type="similarity">
    <text evidence="7">Belongs to the transglycosylase MltG family.</text>
</comment>
<dbReference type="GO" id="GO:0009252">
    <property type="term" value="P:peptidoglycan biosynthetic process"/>
    <property type="evidence" value="ECO:0007669"/>
    <property type="project" value="UniProtKB-UniRule"/>
</dbReference>
<dbReference type="CDD" id="cd08010">
    <property type="entry name" value="MltG_like"/>
    <property type="match status" value="1"/>
</dbReference>
<dbReference type="GO" id="GO:0008932">
    <property type="term" value="F:lytic endotransglycosylase activity"/>
    <property type="evidence" value="ECO:0007669"/>
    <property type="project" value="UniProtKB-UniRule"/>
</dbReference>
<dbReference type="GO" id="GO:0005886">
    <property type="term" value="C:plasma membrane"/>
    <property type="evidence" value="ECO:0007669"/>
    <property type="project" value="UniProtKB-UniRule"/>
</dbReference>
<dbReference type="PANTHER" id="PTHR30518">
    <property type="entry name" value="ENDOLYTIC MUREIN TRANSGLYCOSYLASE"/>
    <property type="match status" value="1"/>
</dbReference>
<comment type="caution">
    <text evidence="9">The sequence shown here is derived from an EMBL/GenBank/DDBJ whole genome shotgun (WGS) entry which is preliminary data.</text>
</comment>
<keyword evidence="5 7" id="KW-0456">Lyase</keyword>
<evidence type="ECO:0000313" key="10">
    <source>
        <dbReference type="Proteomes" id="UP000294599"/>
    </source>
</evidence>
<dbReference type="EC" id="4.2.2.29" evidence="7"/>
<name>A0A4V2UVY7_9GAMM</name>
<dbReference type="AlphaFoldDB" id="A0A4V2UVY7"/>
<dbReference type="Pfam" id="PF02618">
    <property type="entry name" value="YceG"/>
    <property type="match status" value="1"/>
</dbReference>
<gene>
    <name evidence="7" type="primary">mltG</name>
    <name evidence="9" type="ORF">EDC25_11238</name>
</gene>
<dbReference type="HAMAP" id="MF_02065">
    <property type="entry name" value="MltG"/>
    <property type="match status" value="1"/>
</dbReference>